<dbReference type="SUPFAM" id="SSF55424">
    <property type="entry name" value="FAD/NAD-linked reductases, dimerisation (C-terminal) domain"/>
    <property type="match status" value="1"/>
</dbReference>
<evidence type="ECO:0000259" key="7">
    <source>
        <dbReference type="PROSITE" id="PS50206"/>
    </source>
</evidence>
<keyword evidence="5" id="KW-0560">Oxidoreductase</keyword>
<comment type="similarity">
    <text evidence="2">Belongs to the class-III pyridine nucleotide-disulfide oxidoreductase family.</text>
</comment>
<dbReference type="EMBL" id="RAPQ01000008">
    <property type="protein sequence ID" value="RKE04794.1"/>
    <property type="molecule type" value="Genomic_DNA"/>
</dbReference>
<dbReference type="InterPro" id="IPR001455">
    <property type="entry name" value="TusA-like"/>
</dbReference>
<dbReference type="PANTHER" id="PTHR43429:SF1">
    <property type="entry name" value="NAD(P)H SULFUR OXIDOREDUCTASE (COA-DEPENDENT)"/>
    <property type="match status" value="1"/>
</dbReference>
<dbReference type="InterPro" id="IPR050260">
    <property type="entry name" value="FAD-bd_OxRdtase"/>
</dbReference>
<dbReference type="InterPro" id="IPR032836">
    <property type="entry name" value="DsrE2-like"/>
</dbReference>
<gene>
    <name evidence="8" type="ORF">BXY64_1822</name>
</gene>
<dbReference type="SUPFAM" id="SSF52821">
    <property type="entry name" value="Rhodanese/Cell cycle control phosphatase"/>
    <property type="match status" value="1"/>
</dbReference>
<dbReference type="Gene3D" id="3.30.110.40">
    <property type="entry name" value="TusA-like domain"/>
    <property type="match status" value="1"/>
</dbReference>
<keyword evidence="3" id="KW-0285">Flavoprotein</keyword>
<dbReference type="Pfam" id="PF00581">
    <property type="entry name" value="Rhodanese"/>
    <property type="match status" value="1"/>
</dbReference>
<dbReference type="CDD" id="cd03420">
    <property type="entry name" value="SirA_RHOD_Pry_redox"/>
    <property type="match status" value="1"/>
</dbReference>
<sequence>MTKPHIYLVSIKSNLTFALVTSRYLDVYFCTDIIIIRYTMAKYLIVGGVAGGATTAARLRRMDESAEIIMFERGEHISYANCGLPYYVGDVITERENLLLQTPESFNKRLNVDVRILNEVTKINREQKEVEVKDLKNNTVYTETYDKLIVSPGAEPIKPPIPSINDSAIFTVRNVKDTDKIKSYYNEHKPQKAVVVGAGFIGLEMAENLHHLGMMVTIVEMAEQVMTPLDYEMAAVVHQHLKTKNVEFFLKDGVSEFERKGDYLEIRLQSGRKIEADMVILSIGVRPETKLIKEAGIDLAPNGGIQVNKYLQTSDEHIYALGDAIAFPHPITGNYTNAYLAGPANKQGRLLANNLVLGHKYEYKGAIATAIAKVFDLTVGSTGLAEKVLKKKGIKYISNITHGGSHAGYYPGATPTSIKLMFHPETGKLYGAQVLGYEGVDKRTDLIATVLQNNGTIYDLQEIEHAYAPPYSSAKDPVNQAGFTAGNIIEGLVKIMHWDELYQLHAPNNFILDVRTPDEYELGKIEGSVNIEVDQIRNRLDEIPKDKKIIIYCGVGLRGYFAARILMQKGYSEVYNLSGGYKTYEHATCKQSNEDIFESSYIARDGHIYRGKPKLETNESVTDTKVIEVDACGLQCPGPIIKLKKEMDQLENGQRLQQKVTDPGFAKDVEAWCKMTGNQLISVDSEKGIYTALIEKQASKEACPVTAVNLPKNKTMVVFSDDMDRALASLVIANGAAATGNKVTLFFTFWGLNIIKKAQKPKVEKDMMGKMFGKMMASGADDLKLSKMNMMGLGSKMMKKRMLAKKVDSLEDMLQSAMENGVEMIACQMSMDVMGVDKEELLDGVQIGGVATYLSEAEQSNLNLFI</sequence>
<dbReference type="InterPro" id="IPR036188">
    <property type="entry name" value="FAD/NAD-bd_sf"/>
</dbReference>
<keyword evidence="6" id="KW-0676">Redox-active center</keyword>
<dbReference type="PRINTS" id="PR00368">
    <property type="entry name" value="FADPNR"/>
</dbReference>
<dbReference type="Gene3D" id="3.50.50.60">
    <property type="entry name" value="FAD/NAD(P)-binding domain"/>
    <property type="match status" value="2"/>
</dbReference>
<proteinExistence type="inferred from homology"/>
<dbReference type="InterPro" id="IPR036873">
    <property type="entry name" value="Rhodanese-like_dom_sf"/>
</dbReference>
<protein>
    <submittedName>
        <fullName evidence="8">NADPH-dependent 2,4-dienoyl-CoA reductase/sulfur reductase-like enzyme</fullName>
    </submittedName>
</protein>
<dbReference type="PANTHER" id="PTHR43429">
    <property type="entry name" value="PYRIDINE NUCLEOTIDE-DISULFIDE OXIDOREDUCTASE DOMAIN-CONTAINING"/>
    <property type="match status" value="1"/>
</dbReference>
<evidence type="ECO:0000256" key="1">
    <source>
        <dbReference type="ARBA" id="ARBA00001974"/>
    </source>
</evidence>
<name>A0A419XAK6_9BACT</name>
<dbReference type="Gene3D" id="3.40.250.10">
    <property type="entry name" value="Rhodanese-like domain"/>
    <property type="match status" value="1"/>
</dbReference>
<dbReference type="SUPFAM" id="SSF75169">
    <property type="entry name" value="DsrEFH-like"/>
    <property type="match status" value="1"/>
</dbReference>
<reference evidence="8 9" key="1">
    <citation type="submission" date="2018-09" db="EMBL/GenBank/DDBJ databases">
        <title>Genomic Encyclopedia of Archaeal and Bacterial Type Strains, Phase II (KMG-II): from individual species to whole genera.</title>
        <authorList>
            <person name="Goeker M."/>
        </authorList>
    </citation>
    <scope>NUCLEOTIDE SEQUENCE [LARGE SCALE GENOMIC DNA]</scope>
    <source>
        <strain evidence="8 9">DSM 21950</strain>
    </source>
</reference>
<dbReference type="InterPro" id="IPR023753">
    <property type="entry name" value="FAD/NAD-binding_dom"/>
</dbReference>
<dbReference type="InterPro" id="IPR016156">
    <property type="entry name" value="FAD/NAD-linked_Rdtase_dimer_sf"/>
</dbReference>
<evidence type="ECO:0000256" key="2">
    <source>
        <dbReference type="ARBA" id="ARBA00009130"/>
    </source>
</evidence>
<keyword evidence="4" id="KW-0274">FAD</keyword>
<evidence type="ECO:0000313" key="9">
    <source>
        <dbReference type="Proteomes" id="UP000284531"/>
    </source>
</evidence>
<evidence type="ECO:0000256" key="6">
    <source>
        <dbReference type="ARBA" id="ARBA00023284"/>
    </source>
</evidence>
<dbReference type="PROSITE" id="PS01148">
    <property type="entry name" value="UPF0033"/>
    <property type="match status" value="1"/>
</dbReference>
<dbReference type="PROSITE" id="PS50206">
    <property type="entry name" value="RHODANESE_3"/>
    <property type="match status" value="1"/>
</dbReference>
<dbReference type="Pfam" id="PF02852">
    <property type="entry name" value="Pyr_redox_dim"/>
    <property type="match status" value="1"/>
</dbReference>
<dbReference type="PRINTS" id="PR00411">
    <property type="entry name" value="PNDRDTASEI"/>
</dbReference>
<evidence type="ECO:0000256" key="5">
    <source>
        <dbReference type="ARBA" id="ARBA00023002"/>
    </source>
</evidence>
<dbReference type="Pfam" id="PF07992">
    <property type="entry name" value="Pyr_redox_2"/>
    <property type="match status" value="1"/>
</dbReference>
<comment type="cofactor">
    <cofactor evidence="1">
        <name>FAD</name>
        <dbReference type="ChEBI" id="CHEBI:57692"/>
    </cofactor>
</comment>
<feature type="domain" description="Rhodanese" evidence="7">
    <location>
        <begin position="505"/>
        <end position="590"/>
    </location>
</feature>
<dbReference type="GO" id="GO:0016491">
    <property type="term" value="F:oxidoreductase activity"/>
    <property type="evidence" value="ECO:0007669"/>
    <property type="project" value="UniProtKB-KW"/>
</dbReference>
<evidence type="ECO:0000313" key="8">
    <source>
        <dbReference type="EMBL" id="RKE04794.1"/>
    </source>
</evidence>
<dbReference type="SUPFAM" id="SSF64307">
    <property type="entry name" value="SirA-like"/>
    <property type="match status" value="1"/>
</dbReference>
<accession>A0A419XAK6</accession>
<dbReference type="AlphaFoldDB" id="A0A419XAK6"/>
<dbReference type="InterPro" id="IPR036868">
    <property type="entry name" value="TusA-like_sf"/>
</dbReference>
<evidence type="ECO:0000256" key="3">
    <source>
        <dbReference type="ARBA" id="ARBA00022630"/>
    </source>
</evidence>
<dbReference type="SMART" id="SM00450">
    <property type="entry name" value="RHOD"/>
    <property type="match status" value="1"/>
</dbReference>
<dbReference type="InterPro" id="IPR001763">
    <property type="entry name" value="Rhodanese-like_dom"/>
</dbReference>
<evidence type="ECO:0000256" key="4">
    <source>
        <dbReference type="ARBA" id="ARBA00022827"/>
    </source>
</evidence>
<dbReference type="Pfam" id="PF01206">
    <property type="entry name" value="TusA"/>
    <property type="match status" value="1"/>
</dbReference>
<dbReference type="InterPro" id="IPR027396">
    <property type="entry name" value="DsrEFH-like"/>
</dbReference>
<dbReference type="SUPFAM" id="SSF51905">
    <property type="entry name" value="FAD/NAD(P)-binding domain"/>
    <property type="match status" value="1"/>
</dbReference>
<dbReference type="CDD" id="cd01524">
    <property type="entry name" value="RHOD_Pyr_redox"/>
    <property type="match status" value="1"/>
</dbReference>
<keyword evidence="9" id="KW-1185">Reference proteome</keyword>
<dbReference type="Pfam" id="PF13686">
    <property type="entry name" value="DrsE_2"/>
    <property type="match status" value="1"/>
</dbReference>
<dbReference type="Proteomes" id="UP000284531">
    <property type="component" value="Unassembled WGS sequence"/>
</dbReference>
<comment type="caution">
    <text evidence="8">The sequence shown here is derived from an EMBL/GenBank/DDBJ whole genome shotgun (WGS) entry which is preliminary data.</text>
</comment>
<dbReference type="Gene3D" id="3.40.1260.10">
    <property type="entry name" value="DsrEFH-like"/>
    <property type="match status" value="1"/>
</dbReference>
<dbReference type="InterPro" id="IPR004099">
    <property type="entry name" value="Pyr_nucl-diS_OxRdtase_dimer"/>
</dbReference>
<organism evidence="8 9">
    <name type="scientific">Marinifilum flexuosum</name>
    <dbReference type="NCBI Taxonomy" id="1117708"/>
    <lineage>
        <taxon>Bacteria</taxon>
        <taxon>Pseudomonadati</taxon>
        <taxon>Bacteroidota</taxon>
        <taxon>Bacteroidia</taxon>
        <taxon>Marinilabiliales</taxon>
        <taxon>Marinifilaceae</taxon>
    </lineage>
</organism>